<comment type="caution">
    <text evidence="13">The sequence shown here is derived from an EMBL/GenBank/DDBJ whole genome shotgun (WGS) entry which is preliminary data.</text>
</comment>
<comment type="similarity">
    <text evidence="2">Belongs to the glucose-1-phosphate thymidylyltransferase family.</text>
</comment>
<proteinExistence type="inferred from homology"/>
<dbReference type="RefSeq" id="WP_330095403.1">
    <property type="nucleotide sequence ID" value="NZ_JAUZMY010000057.1"/>
</dbReference>
<sequence>MKGIVLAGGTGSRLFPAARSISKHLFPVYDKPMFYYPISVLMTAGIREILLITNPESLPLIRQVLGTGSSLGIEIRYATQSEPKGIAEALLIGRDHIRGSRSALVLGDNIFHGEGFGGLLDRAATSTSGCTLFGSKVSDPRQYAVAGFGDMGRFESLEEKPAAPRSDCAVTGLYFYDQEVVDIAESIVPSARGELEITDVNRVYLERDRAELVTMGNEITWLDLGTEESLLEGSRYVSTTARGTGVRVACLEEIALHMGFIGADECYRLGEEMPNSRYGAYVMEAARRAAGVWQGAGV</sequence>
<evidence type="ECO:0000256" key="2">
    <source>
        <dbReference type="ARBA" id="ARBA00010480"/>
    </source>
</evidence>
<dbReference type="Proteomes" id="UP001356095">
    <property type="component" value="Unassembled WGS sequence"/>
</dbReference>
<comment type="cofactor">
    <cofactor evidence="1">
        <name>Mg(2+)</name>
        <dbReference type="ChEBI" id="CHEBI:18420"/>
    </cofactor>
</comment>
<evidence type="ECO:0000313" key="13">
    <source>
        <dbReference type="EMBL" id="MEE2041647.1"/>
    </source>
</evidence>
<keyword evidence="7" id="KW-0479">Metal-binding</keyword>
<dbReference type="InterPro" id="IPR029044">
    <property type="entry name" value="Nucleotide-diphossugar_trans"/>
</dbReference>
<keyword evidence="5" id="KW-0808">Transferase</keyword>
<protein>
    <recommendedName>
        <fullName evidence="4">Glucose-1-phosphate thymidylyltransferase</fullName>
        <ecNumber evidence="3">2.7.7.24</ecNumber>
    </recommendedName>
    <alternativeName>
        <fullName evidence="10">dTDP-glucose pyrophosphorylase</fullName>
    </alternativeName>
    <alternativeName>
        <fullName evidence="9">dTDP-glucose synthase</fullName>
    </alternativeName>
</protein>
<dbReference type="InterPro" id="IPR005835">
    <property type="entry name" value="NTP_transferase_dom"/>
</dbReference>
<evidence type="ECO:0000313" key="14">
    <source>
        <dbReference type="Proteomes" id="UP001356095"/>
    </source>
</evidence>
<dbReference type="PANTHER" id="PTHR43532">
    <property type="entry name" value="GLUCOSE-1-PHOSPHATE THYMIDYLYLTRANSFERASE"/>
    <property type="match status" value="1"/>
</dbReference>
<reference evidence="13 14" key="1">
    <citation type="submission" date="2023-08" db="EMBL/GenBank/DDBJ databases">
        <authorList>
            <person name="Girao M."/>
            <person name="Carvalho M.F."/>
        </authorList>
    </citation>
    <scope>NUCLEOTIDE SEQUENCE [LARGE SCALE GENOMIC DNA]</scope>
    <source>
        <strain evidence="13 14">CT-R113</strain>
    </source>
</reference>
<keyword evidence="8" id="KW-0460">Magnesium</keyword>
<dbReference type="PANTHER" id="PTHR43532:SF1">
    <property type="entry name" value="GLUCOSE-1-PHOSPHATE THYMIDYLYLTRANSFERASE 1"/>
    <property type="match status" value="1"/>
</dbReference>
<dbReference type="Gene3D" id="3.90.550.10">
    <property type="entry name" value="Spore Coat Polysaccharide Biosynthesis Protein SpsA, Chain A"/>
    <property type="match status" value="1"/>
</dbReference>
<evidence type="ECO:0000256" key="11">
    <source>
        <dbReference type="ARBA" id="ARBA00049336"/>
    </source>
</evidence>
<dbReference type="InterPro" id="IPR005907">
    <property type="entry name" value="G1P_thy_trans_s"/>
</dbReference>
<dbReference type="Pfam" id="PF00483">
    <property type="entry name" value="NTP_transferase"/>
    <property type="match status" value="1"/>
</dbReference>
<evidence type="ECO:0000256" key="7">
    <source>
        <dbReference type="ARBA" id="ARBA00022723"/>
    </source>
</evidence>
<evidence type="ECO:0000256" key="6">
    <source>
        <dbReference type="ARBA" id="ARBA00022695"/>
    </source>
</evidence>
<keyword evidence="6" id="KW-0548">Nucleotidyltransferase</keyword>
<evidence type="ECO:0000256" key="3">
    <source>
        <dbReference type="ARBA" id="ARBA00012461"/>
    </source>
</evidence>
<keyword evidence="14" id="KW-1185">Reference proteome</keyword>
<comment type="catalytic activity">
    <reaction evidence="11">
        <text>dTTP + alpha-D-glucose 1-phosphate + H(+) = dTDP-alpha-D-glucose + diphosphate</text>
        <dbReference type="Rhea" id="RHEA:15225"/>
        <dbReference type="ChEBI" id="CHEBI:15378"/>
        <dbReference type="ChEBI" id="CHEBI:33019"/>
        <dbReference type="ChEBI" id="CHEBI:37568"/>
        <dbReference type="ChEBI" id="CHEBI:57477"/>
        <dbReference type="ChEBI" id="CHEBI:58601"/>
        <dbReference type="EC" id="2.7.7.24"/>
    </reaction>
</comment>
<gene>
    <name evidence="13" type="ORF">Q8791_30945</name>
</gene>
<evidence type="ECO:0000256" key="4">
    <source>
        <dbReference type="ARBA" id="ARBA00017654"/>
    </source>
</evidence>
<evidence type="ECO:0000259" key="12">
    <source>
        <dbReference type="Pfam" id="PF00483"/>
    </source>
</evidence>
<dbReference type="EMBL" id="JAUZMY010000057">
    <property type="protein sequence ID" value="MEE2041647.1"/>
    <property type="molecule type" value="Genomic_DNA"/>
</dbReference>
<dbReference type="SUPFAM" id="SSF53448">
    <property type="entry name" value="Nucleotide-diphospho-sugar transferases"/>
    <property type="match status" value="1"/>
</dbReference>
<feature type="domain" description="Nucleotidyl transferase" evidence="12">
    <location>
        <begin position="2"/>
        <end position="237"/>
    </location>
</feature>
<evidence type="ECO:0000256" key="5">
    <source>
        <dbReference type="ARBA" id="ARBA00022679"/>
    </source>
</evidence>
<organism evidence="13 14">
    <name type="scientific">Nocardiopsis codii</name>
    <dbReference type="NCBI Taxonomy" id="3065942"/>
    <lineage>
        <taxon>Bacteria</taxon>
        <taxon>Bacillati</taxon>
        <taxon>Actinomycetota</taxon>
        <taxon>Actinomycetes</taxon>
        <taxon>Streptosporangiales</taxon>
        <taxon>Nocardiopsidaceae</taxon>
        <taxon>Nocardiopsis</taxon>
    </lineage>
</organism>
<evidence type="ECO:0000256" key="10">
    <source>
        <dbReference type="ARBA" id="ARBA00032598"/>
    </source>
</evidence>
<evidence type="ECO:0000256" key="9">
    <source>
        <dbReference type="ARBA" id="ARBA00032492"/>
    </source>
</evidence>
<name>A0ABU7KHZ9_9ACTN</name>
<accession>A0ABU7KHZ9</accession>
<evidence type="ECO:0000256" key="1">
    <source>
        <dbReference type="ARBA" id="ARBA00001946"/>
    </source>
</evidence>
<evidence type="ECO:0000256" key="8">
    <source>
        <dbReference type="ARBA" id="ARBA00022842"/>
    </source>
</evidence>
<dbReference type="EC" id="2.7.7.24" evidence="3"/>